<reference evidence="15" key="2">
    <citation type="submission" date="2025-08" db="UniProtKB">
        <authorList>
            <consortium name="Ensembl"/>
        </authorList>
    </citation>
    <scope>IDENTIFICATION</scope>
</reference>
<evidence type="ECO:0000256" key="4">
    <source>
        <dbReference type="ARBA" id="ARBA00022692"/>
    </source>
</evidence>
<dbReference type="Proteomes" id="UP000472263">
    <property type="component" value="Chromosome 14"/>
</dbReference>
<dbReference type="GO" id="GO:0004984">
    <property type="term" value="F:olfactory receptor activity"/>
    <property type="evidence" value="ECO:0007669"/>
    <property type="project" value="InterPro"/>
</dbReference>
<feature type="transmembrane region" description="Helical" evidence="13">
    <location>
        <begin position="25"/>
        <end position="50"/>
    </location>
</feature>
<dbReference type="GO" id="GO:0005886">
    <property type="term" value="C:plasma membrane"/>
    <property type="evidence" value="ECO:0007669"/>
    <property type="project" value="UniProtKB-SubCell"/>
</dbReference>
<sequence length="318" mass="36610">LPNYTRVSEFVIVGFPSLQPEYFHLVAWFFFFLYLTTVVGNFLLVVVFALERSLQKPMYIIMVSLALADIGMATVILPKIIARYWWNDGALGFHTCLFQVQMIHYFGALSSLISMFMALDRYLAVCFPLRWQFIEIHIHLLNILPHLCHSNTVNFSIMPFCGSSQIIHAFCDTMSVIPLVCGDPSRQIRDAFTSAMTVLFVPLSFIIFSYICIIITVFYYSPQGRAKTFSTCATQGCIISIYYIPRFIVFSTPYIPNLKMTPDKHIVTTLFYSLLPPLINPFIYCLRTKEIKQILKRWVQRRRDITPTKPAVAVTVTK</sequence>
<reference evidence="15" key="1">
    <citation type="submission" date="2019-06" db="EMBL/GenBank/DDBJ databases">
        <authorList>
            <consortium name="Wellcome Sanger Institute Data Sharing"/>
        </authorList>
    </citation>
    <scope>NUCLEOTIDE SEQUENCE [LARGE SCALE GENOMIC DNA]</scope>
</reference>
<evidence type="ECO:0000256" key="11">
    <source>
        <dbReference type="ARBA" id="ARBA00023180"/>
    </source>
</evidence>
<organism evidence="15 16">
    <name type="scientific">Myripristis murdjan</name>
    <name type="common">pinecone soldierfish</name>
    <dbReference type="NCBI Taxonomy" id="586833"/>
    <lineage>
        <taxon>Eukaryota</taxon>
        <taxon>Metazoa</taxon>
        <taxon>Chordata</taxon>
        <taxon>Craniata</taxon>
        <taxon>Vertebrata</taxon>
        <taxon>Euteleostomi</taxon>
        <taxon>Actinopterygii</taxon>
        <taxon>Neopterygii</taxon>
        <taxon>Teleostei</taxon>
        <taxon>Neoteleostei</taxon>
        <taxon>Acanthomorphata</taxon>
        <taxon>Holocentriformes</taxon>
        <taxon>Holocentridae</taxon>
        <taxon>Myripristis</taxon>
    </lineage>
</organism>
<feature type="transmembrane region" description="Helical" evidence="13">
    <location>
        <begin position="102"/>
        <end position="123"/>
    </location>
</feature>
<evidence type="ECO:0000256" key="3">
    <source>
        <dbReference type="ARBA" id="ARBA00022606"/>
    </source>
</evidence>
<proteinExistence type="predicted"/>
<keyword evidence="7" id="KW-0297">G-protein coupled receptor</keyword>
<feature type="transmembrane region" description="Helical" evidence="13">
    <location>
        <begin position="195"/>
        <end position="220"/>
    </location>
</feature>
<keyword evidence="11" id="KW-0325">Glycoprotein</keyword>
<keyword evidence="2" id="KW-1003">Cell membrane</keyword>
<gene>
    <name evidence="15" type="primary">LOC115371652</name>
</gene>
<dbReference type="InterPro" id="IPR017452">
    <property type="entry name" value="GPCR_Rhodpsn_7TM"/>
</dbReference>
<protein>
    <submittedName>
        <fullName evidence="15">Olfactory receptor 10A4-like</fullName>
    </submittedName>
</protein>
<dbReference type="PANTHER" id="PTHR24242:SF227">
    <property type="entry name" value="OLFACTORY RECEPTOR"/>
    <property type="match status" value="1"/>
</dbReference>
<evidence type="ECO:0000256" key="5">
    <source>
        <dbReference type="ARBA" id="ARBA00022725"/>
    </source>
</evidence>
<name>A0A667XHM8_9TELE</name>
<dbReference type="GO" id="GO:0004930">
    <property type="term" value="F:G protein-coupled receptor activity"/>
    <property type="evidence" value="ECO:0007669"/>
    <property type="project" value="UniProtKB-KW"/>
</dbReference>
<evidence type="ECO:0000256" key="1">
    <source>
        <dbReference type="ARBA" id="ARBA00004651"/>
    </source>
</evidence>
<keyword evidence="12" id="KW-0807">Transducer</keyword>
<evidence type="ECO:0000256" key="13">
    <source>
        <dbReference type="SAM" id="Phobius"/>
    </source>
</evidence>
<dbReference type="PANTHER" id="PTHR24242">
    <property type="entry name" value="G-PROTEIN COUPLED RECEPTOR"/>
    <property type="match status" value="1"/>
</dbReference>
<evidence type="ECO:0000256" key="2">
    <source>
        <dbReference type="ARBA" id="ARBA00022475"/>
    </source>
</evidence>
<feature type="transmembrane region" description="Helical" evidence="13">
    <location>
        <begin position="266"/>
        <end position="286"/>
    </location>
</feature>
<dbReference type="SUPFAM" id="SSF81321">
    <property type="entry name" value="Family A G protein-coupled receptor-like"/>
    <property type="match status" value="1"/>
</dbReference>
<keyword evidence="4 13" id="KW-0812">Transmembrane</keyword>
<evidence type="ECO:0000256" key="7">
    <source>
        <dbReference type="ARBA" id="ARBA00023040"/>
    </source>
</evidence>
<feature type="domain" description="G-protein coupled receptors family 1 profile" evidence="14">
    <location>
        <begin position="40"/>
        <end position="284"/>
    </location>
</feature>
<evidence type="ECO:0000259" key="14">
    <source>
        <dbReference type="PROSITE" id="PS50262"/>
    </source>
</evidence>
<evidence type="ECO:0000256" key="6">
    <source>
        <dbReference type="ARBA" id="ARBA00022989"/>
    </source>
</evidence>
<dbReference type="InterPro" id="IPR000725">
    <property type="entry name" value="Olfact_rcpt"/>
</dbReference>
<evidence type="ECO:0000313" key="15">
    <source>
        <dbReference type="Ensembl" id="ENSMMDP00005011989.1"/>
    </source>
</evidence>
<accession>A0A667XHM8</accession>
<evidence type="ECO:0000256" key="10">
    <source>
        <dbReference type="ARBA" id="ARBA00023170"/>
    </source>
</evidence>
<dbReference type="PRINTS" id="PR00237">
    <property type="entry name" value="GPCRRHODOPSN"/>
</dbReference>
<dbReference type="InterPro" id="IPR050939">
    <property type="entry name" value="Olfactory_GPCR1"/>
</dbReference>
<feature type="transmembrane region" description="Helical" evidence="13">
    <location>
        <begin position="59"/>
        <end position="82"/>
    </location>
</feature>
<keyword evidence="3" id="KW-0716">Sensory transduction</keyword>
<evidence type="ECO:0000256" key="9">
    <source>
        <dbReference type="ARBA" id="ARBA00023157"/>
    </source>
</evidence>
<dbReference type="InterPro" id="IPR000276">
    <property type="entry name" value="GPCR_Rhodpsn"/>
</dbReference>
<keyword evidence="10" id="KW-0675">Receptor</keyword>
<reference evidence="15" key="3">
    <citation type="submission" date="2025-09" db="UniProtKB">
        <authorList>
            <consortium name="Ensembl"/>
        </authorList>
    </citation>
    <scope>IDENTIFICATION</scope>
</reference>
<dbReference type="Ensembl" id="ENSMMDT00005012347.1">
    <property type="protein sequence ID" value="ENSMMDP00005011989.1"/>
    <property type="gene ID" value="ENSMMDG00005006128.1"/>
</dbReference>
<keyword evidence="6 13" id="KW-1133">Transmembrane helix</keyword>
<evidence type="ECO:0000256" key="8">
    <source>
        <dbReference type="ARBA" id="ARBA00023136"/>
    </source>
</evidence>
<dbReference type="Pfam" id="PF13853">
    <property type="entry name" value="7tm_4"/>
    <property type="match status" value="1"/>
</dbReference>
<keyword evidence="9" id="KW-1015">Disulfide bond</keyword>
<dbReference type="GeneTree" id="ENSGT00940000161369"/>
<keyword evidence="16" id="KW-1185">Reference proteome</keyword>
<evidence type="ECO:0000256" key="12">
    <source>
        <dbReference type="ARBA" id="ARBA00023224"/>
    </source>
</evidence>
<evidence type="ECO:0000313" key="16">
    <source>
        <dbReference type="Proteomes" id="UP000472263"/>
    </source>
</evidence>
<dbReference type="PROSITE" id="PS50262">
    <property type="entry name" value="G_PROTEIN_RECEP_F1_2"/>
    <property type="match status" value="1"/>
</dbReference>
<comment type="subcellular location">
    <subcellularLocation>
        <location evidence="1">Cell membrane</location>
        <topology evidence="1">Multi-pass membrane protein</topology>
    </subcellularLocation>
</comment>
<dbReference type="Gene3D" id="1.20.1070.10">
    <property type="entry name" value="Rhodopsin 7-helix transmembrane proteins"/>
    <property type="match status" value="1"/>
</dbReference>
<dbReference type="AlphaFoldDB" id="A0A667XHM8"/>
<dbReference type="PRINTS" id="PR00245">
    <property type="entry name" value="OLFACTORYR"/>
</dbReference>
<keyword evidence="5" id="KW-0552">Olfaction</keyword>
<keyword evidence="8 13" id="KW-0472">Membrane</keyword>